<evidence type="ECO:0000256" key="7">
    <source>
        <dbReference type="SAM" id="Phobius"/>
    </source>
</evidence>
<dbReference type="AlphaFoldDB" id="A0A2Z4Y896"/>
<keyword evidence="2" id="KW-1003">Cell membrane</keyword>
<evidence type="ECO:0000256" key="8">
    <source>
        <dbReference type="SAM" id="SignalP"/>
    </source>
</evidence>
<evidence type="ECO:0000256" key="1">
    <source>
        <dbReference type="ARBA" id="ARBA00004651"/>
    </source>
</evidence>
<feature type="transmembrane region" description="Helical" evidence="7">
    <location>
        <begin position="36"/>
        <end position="60"/>
    </location>
</feature>
<dbReference type="PANTHER" id="PTHR32234">
    <property type="entry name" value="THIOL:DISULFIDE INTERCHANGE PROTEIN DSBD"/>
    <property type="match status" value="1"/>
</dbReference>
<comment type="subcellular location">
    <subcellularLocation>
        <location evidence="1">Cell membrane</location>
        <topology evidence="1">Multi-pass membrane protein</topology>
    </subcellularLocation>
</comment>
<protein>
    <submittedName>
        <fullName evidence="10">Cytochrome c-type biogenesis protein DsbD, protein-disulfide reductase</fullName>
    </submittedName>
</protein>
<feature type="transmembrane region" description="Helical" evidence="7">
    <location>
        <begin position="157"/>
        <end position="179"/>
    </location>
</feature>
<proteinExistence type="predicted"/>
<dbReference type="PANTHER" id="PTHR32234:SF0">
    <property type="entry name" value="THIOL:DISULFIDE INTERCHANGE PROTEIN DSBD"/>
    <property type="match status" value="1"/>
</dbReference>
<dbReference type="PROSITE" id="PS51352">
    <property type="entry name" value="THIOREDOXIN_2"/>
    <property type="match status" value="1"/>
</dbReference>
<feature type="domain" description="Thioredoxin" evidence="9">
    <location>
        <begin position="359"/>
        <end position="492"/>
    </location>
</feature>
<evidence type="ECO:0000256" key="4">
    <source>
        <dbReference type="ARBA" id="ARBA00022989"/>
    </source>
</evidence>
<dbReference type="Pfam" id="PF13899">
    <property type="entry name" value="Thioredoxin_7"/>
    <property type="match status" value="1"/>
</dbReference>
<evidence type="ECO:0000313" key="11">
    <source>
        <dbReference type="Proteomes" id="UP000262583"/>
    </source>
</evidence>
<dbReference type="GO" id="GO:0017004">
    <property type="term" value="P:cytochrome complex assembly"/>
    <property type="evidence" value="ECO:0007669"/>
    <property type="project" value="InterPro"/>
</dbReference>
<feature type="transmembrane region" description="Helical" evidence="7">
    <location>
        <begin position="232"/>
        <end position="251"/>
    </location>
</feature>
<dbReference type="Pfam" id="PF02683">
    <property type="entry name" value="DsbD_TM"/>
    <property type="match status" value="1"/>
</dbReference>
<dbReference type="KEGG" id="schv:BRCON_1878"/>
<keyword evidence="4 7" id="KW-1133">Transmembrane helix</keyword>
<evidence type="ECO:0000256" key="3">
    <source>
        <dbReference type="ARBA" id="ARBA00022692"/>
    </source>
</evidence>
<reference evidence="10 11" key="1">
    <citation type="submission" date="2018-05" db="EMBL/GenBank/DDBJ databases">
        <title>A metagenomic window into the 2 km-deep terrestrial subsurface aquifer revealed taxonomically and functionally diverse microbial community comprising novel uncultured bacterial lineages.</title>
        <authorList>
            <person name="Kadnikov V.V."/>
            <person name="Mardanov A.V."/>
            <person name="Beletsky A.V."/>
            <person name="Banks D."/>
            <person name="Pimenov N.V."/>
            <person name="Frank Y.A."/>
            <person name="Karnachuk O.V."/>
            <person name="Ravin N.V."/>
        </authorList>
    </citation>
    <scope>NUCLEOTIDE SEQUENCE [LARGE SCALE GENOMIC DNA]</scope>
    <source>
        <strain evidence="10">BY</strain>
    </source>
</reference>
<dbReference type="InterPro" id="IPR013766">
    <property type="entry name" value="Thioredoxin_domain"/>
</dbReference>
<feature type="transmembrane region" description="Helical" evidence="7">
    <location>
        <begin position="199"/>
        <end position="220"/>
    </location>
</feature>
<dbReference type="InterPro" id="IPR035671">
    <property type="entry name" value="DsbD_gamma"/>
</dbReference>
<dbReference type="SUPFAM" id="SSF52833">
    <property type="entry name" value="Thioredoxin-like"/>
    <property type="match status" value="1"/>
</dbReference>
<dbReference type="GO" id="GO:0005886">
    <property type="term" value="C:plasma membrane"/>
    <property type="evidence" value="ECO:0007669"/>
    <property type="project" value="UniProtKB-SubCell"/>
</dbReference>
<sequence>MLKRIVWLVAFCAVGVPAFAGLTDFDAAASLSSRGLLLTLLIVFAAGVLVSFTPCVYPMIPITLSIIGARSANQRPLQGFLRSFVFVLGLATVYSLLGYAGAKSGKLLGFLLQNKWFLGFLLVFFLAMGLSMLGLFEIQMPPALASRLQGKANRGGFVGAFLLGMITGVIASPCGSPVLFSILTLATQSGQELVGISLLFFYALGIGLLFMLLGTFPAFLKVMPKSGDWMEDIRIFLGALLIAVAVGYYGALLFPVAVYRGVVVISAVLGALFLLRLGNRRSHLPVLQRFWQGLALVLTLVAGYVVGISQPLLTHTGGALSAQSAAQLSPPQAGHTSALAQDSSTTSAVTASSTDATAARGGQELASNAAGPTGQSAEEWLTDEATALARGRAEGRPVMIDFGAEWCAACKELERKTFPHPDVARELSRFIKVKVDMTEENETNSALAQKYGAMSLPTIIFIAPDGRVLSDLTLRKFEAPDLFLERLRKVREAEAKTP</sequence>
<feature type="transmembrane region" description="Helical" evidence="7">
    <location>
        <begin position="117"/>
        <end position="136"/>
    </location>
</feature>
<evidence type="ECO:0000256" key="2">
    <source>
        <dbReference type="ARBA" id="ARBA00022475"/>
    </source>
</evidence>
<gene>
    <name evidence="10" type="ORF">BRCON_1878</name>
</gene>
<keyword evidence="3 7" id="KW-0812">Transmembrane</keyword>
<accession>A0A2Z4Y896</accession>
<keyword evidence="8" id="KW-0732">Signal</keyword>
<feature type="transmembrane region" description="Helical" evidence="7">
    <location>
        <begin position="80"/>
        <end position="97"/>
    </location>
</feature>
<name>A0A2Z4Y896_SUMC1</name>
<dbReference type="EMBL" id="CP030759">
    <property type="protein sequence ID" value="AXA36655.1"/>
    <property type="molecule type" value="Genomic_DNA"/>
</dbReference>
<feature type="transmembrane region" description="Helical" evidence="7">
    <location>
        <begin position="290"/>
        <end position="313"/>
    </location>
</feature>
<feature type="chain" id="PRO_5016262894" evidence="8">
    <location>
        <begin position="21"/>
        <end position="498"/>
    </location>
</feature>
<dbReference type="Gene3D" id="3.40.30.10">
    <property type="entry name" value="Glutaredoxin"/>
    <property type="match status" value="1"/>
</dbReference>
<dbReference type="Proteomes" id="UP000262583">
    <property type="component" value="Chromosome"/>
</dbReference>
<dbReference type="GO" id="GO:0015035">
    <property type="term" value="F:protein-disulfide reductase activity"/>
    <property type="evidence" value="ECO:0007669"/>
    <property type="project" value="TreeGrafter"/>
</dbReference>
<feature type="compositionally biased region" description="Low complexity" evidence="6">
    <location>
        <begin position="342"/>
        <end position="359"/>
    </location>
</feature>
<evidence type="ECO:0000256" key="5">
    <source>
        <dbReference type="ARBA" id="ARBA00023136"/>
    </source>
</evidence>
<evidence type="ECO:0000259" key="9">
    <source>
        <dbReference type="PROSITE" id="PS51352"/>
    </source>
</evidence>
<keyword evidence="5 7" id="KW-0472">Membrane</keyword>
<evidence type="ECO:0000313" key="10">
    <source>
        <dbReference type="EMBL" id="AXA36655.1"/>
    </source>
</evidence>
<dbReference type="GO" id="GO:0045454">
    <property type="term" value="P:cell redox homeostasis"/>
    <property type="evidence" value="ECO:0007669"/>
    <property type="project" value="TreeGrafter"/>
</dbReference>
<dbReference type="InterPro" id="IPR036249">
    <property type="entry name" value="Thioredoxin-like_sf"/>
</dbReference>
<dbReference type="InterPro" id="IPR003834">
    <property type="entry name" value="Cyt_c_assmbl_TM_dom"/>
</dbReference>
<evidence type="ECO:0000256" key="6">
    <source>
        <dbReference type="SAM" id="MobiDB-lite"/>
    </source>
</evidence>
<feature type="transmembrane region" description="Helical" evidence="7">
    <location>
        <begin position="257"/>
        <end position="278"/>
    </location>
</feature>
<feature type="signal peptide" evidence="8">
    <location>
        <begin position="1"/>
        <end position="20"/>
    </location>
</feature>
<organism evidence="10 11">
    <name type="scientific">Sumerlaea chitinivorans</name>
    <dbReference type="NCBI Taxonomy" id="2250252"/>
    <lineage>
        <taxon>Bacteria</taxon>
        <taxon>Candidatus Sumerlaeota</taxon>
        <taxon>Candidatus Sumerlaeia</taxon>
        <taxon>Candidatus Sumerlaeales</taxon>
        <taxon>Candidatus Sumerlaeaceae</taxon>
        <taxon>Candidatus Sumerlaea</taxon>
    </lineage>
</organism>
<feature type="region of interest" description="Disordered" evidence="6">
    <location>
        <begin position="331"/>
        <end position="376"/>
    </location>
</feature>
<dbReference type="CDD" id="cd02953">
    <property type="entry name" value="DsbDgamma"/>
    <property type="match status" value="1"/>
</dbReference>